<accession>A0A1S3HJ76</accession>
<name>A0A1S3HJ76_LINAN</name>
<gene>
    <name evidence="3" type="primary">LOC106155745</name>
</gene>
<feature type="compositionally biased region" description="Low complexity" evidence="1">
    <location>
        <begin position="74"/>
        <end position="83"/>
    </location>
</feature>
<sequence>MILNSFTEHQDGSVICKKIQKMVKEDPDTSYDEYDTKSLNRSGKFEVLTAENLMREDIYQEPSIPKISKEPKAGTSTTGTGTSHISVPHPQGSPKPKKHSRRTNTRSPPNMKRAYWKNSFQRDLEKTVDQLRRERYGSPRYKTT</sequence>
<reference evidence="3" key="1">
    <citation type="submission" date="2025-08" db="UniProtKB">
        <authorList>
            <consortium name="RefSeq"/>
        </authorList>
    </citation>
    <scope>IDENTIFICATION</scope>
    <source>
        <tissue evidence="3">Gonads</tissue>
    </source>
</reference>
<dbReference type="KEGG" id="lak:106155745"/>
<dbReference type="RefSeq" id="XP_013386180.1">
    <property type="nucleotide sequence ID" value="XM_013530726.2"/>
</dbReference>
<dbReference type="GeneID" id="106155745"/>
<dbReference type="AlphaFoldDB" id="A0A1S3HJ76"/>
<keyword evidence="2" id="KW-1185">Reference proteome</keyword>
<feature type="region of interest" description="Disordered" evidence="1">
    <location>
        <begin position="59"/>
        <end position="144"/>
    </location>
</feature>
<dbReference type="InParanoid" id="A0A1S3HJ76"/>
<proteinExistence type="predicted"/>
<evidence type="ECO:0000256" key="1">
    <source>
        <dbReference type="SAM" id="MobiDB-lite"/>
    </source>
</evidence>
<organism evidence="2 3">
    <name type="scientific">Lingula anatina</name>
    <name type="common">Brachiopod</name>
    <name type="synonym">Lingula unguis</name>
    <dbReference type="NCBI Taxonomy" id="7574"/>
    <lineage>
        <taxon>Eukaryota</taxon>
        <taxon>Metazoa</taxon>
        <taxon>Spiralia</taxon>
        <taxon>Lophotrochozoa</taxon>
        <taxon>Brachiopoda</taxon>
        <taxon>Linguliformea</taxon>
        <taxon>Lingulata</taxon>
        <taxon>Lingulida</taxon>
        <taxon>Linguloidea</taxon>
        <taxon>Lingulidae</taxon>
        <taxon>Lingula</taxon>
    </lineage>
</organism>
<dbReference type="Proteomes" id="UP000085678">
    <property type="component" value="Unplaced"/>
</dbReference>
<feature type="compositionally biased region" description="Basic residues" evidence="1">
    <location>
        <begin position="95"/>
        <end position="104"/>
    </location>
</feature>
<feature type="compositionally biased region" description="Basic and acidic residues" evidence="1">
    <location>
        <begin position="120"/>
        <end position="137"/>
    </location>
</feature>
<protein>
    <submittedName>
        <fullName evidence="3">Uncharacterized protein LOC106155745</fullName>
    </submittedName>
</protein>
<evidence type="ECO:0000313" key="2">
    <source>
        <dbReference type="Proteomes" id="UP000085678"/>
    </source>
</evidence>
<evidence type="ECO:0000313" key="3">
    <source>
        <dbReference type="RefSeq" id="XP_013386180.1"/>
    </source>
</evidence>